<evidence type="ECO:0000256" key="2">
    <source>
        <dbReference type="SAM" id="Phobius"/>
    </source>
</evidence>
<name>A0A7U2F9N9_PHANO</name>
<keyword evidence="4" id="KW-1185">Reference proteome</keyword>
<evidence type="ECO:0000256" key="1">
    <source>
        <dbReference type="SAM" id="MobiDB-lite"/>
    </source>
</evidence>
<evidence type="ECO:0000313" key="4">
    <source>
        <dbReference type="Proteomes" id="UP000663193"/>
    </source>
</evidence>
<gene>
    <name evidence="3" type="ORF">JI435_064250</name>
</gene>
<sequence>MPSTENGSALNTVTTTTPPTSWSNTSMLAQSAPSSKASDHAPVTIVASMDSIQDGDFRFMIKAILLSITILAELWLVSDFVNNFLMILVVIVLLWTVCGGHASLCAVKRASATPNTSPPVTKDMGPWLSNVITAPLIEVIEVVDFPIGIAEVVDFSEMEADYISPVSTPLTAALLCDTEDDQGLIACMNRIVHAIHHVCVHELTTAHSIAEEAENVFHLNEEQKVALALRNETRAQGDVFQGLPVSHARIDSAHILDYLVNEHGNSSFKESYTAMANAQKCFENHHIDGGEIFYDMNASVASQCDWELCSLGRSVFGDASDMRFMLDHLRDELPAEFVQEFEQSPFESRYRGRDRITNANFWHNQLTLQWYKIKTANTAMPVENWDDTIRAEHDRVRRSTPAYPDIERGLEGPCSRSRSYLNESEDYIINIGIAEYNQYCDYENTKLSQLQKNLDARPGNTQSPNQNHILKWLFSMDECQQLDPNAFDTCDCGVKAVVELKVYRDKVEHGLIPASFFLQEFPISYAPQEVVTARWNMKDESKETTDDDCIPRCQKILLGCKLHEIVSNNIFVLINTSVDDINNRISDPEGLLPAPGQMVSTKFPFGYHTQPRFLTIPYDILTKRCEHGHPEYSLFGPSCQICFPKYQAELVKNQALGRSQNVHIDPGFRNVPPLFQLCRPPGS</sequence>
<dbReference type="Proteomes" id="UP000663193">
    <property type="component" value="Chromosome 9"/>
</dbReference>
<protein>
    <submittedName>
        <fullName evidence="3">Uncharacterized protein</fullName>
    </submittedName>
</protein>
<keyword evidence="2" id="KW-1133">Transmembrane helix</keyword>
<feature type="compositionally biased region" description="Polar residues" evidence="1">
    <location>
        <begin position="1"/>
        <end position="10"/>
    </location>
</feature>
<accession>A0A7U2F9N9</accession>
<reference evidence="4" key="1">
    <citation type="journal article" date="2021" name="BMC Genomics">
        <title>Chromosome-level genome assembly and manually-curated proteome of model necrotroph Parastagonospora nodorum Sn15 reveals a genome-wide trove of candidate effector homologs, and redundancy of virulence-related functions within an accessory chromosome.</title>
        <authorList>
            <person name="Bertazzoni S."/>
            <person name="Jones D.A.B."/>
            <person name="Phan H.T."/>
            <person name="Tan K.-C."/>
            <person name="Hane J.K."/>
        </authorList>
    </citation>
    <scope>NUCLEOTIDE SEQUENCE [LARGE SCALE GENOMIC DNA]</scope>
    <source>
        <strain evidence="4">SN15 / ATCC MYA-4574 / FGSC 10173)</strain>
    </source>
</reference>
<keyword evidence="2" id="KW-0812">Transmembrane</keyword>
<feature type="region of interest" description="Disordered" evidence="1">
    <location>
        <begin position="1"/>
        <end position="35"/>
    </location>
</feature>
<organism evidence="3 4">
    <name type="scientific">Phaeosphaeria nodorum (strain SN15 / ATCC MYA-4574 / FGSC 10173)</name>
    <name type="common">Glume blotch fungus</name>
    <name type="synonym">Parastagonospora nodorum</name>
    <dbReference type="NCBI Taxonomy" id="321614"/>
    <lineage>
        <taxon>Eukaryota</taxon>
        <taxon>Fungi</taxon>
        <taxon>Dikarya</taxon>
        <taxon>Ascomycota</taxon>
        <taxon>Pezizomycotina</taxon>
        <taxon>Dothideomycetes</taxon>
        <taxon>Pleosporomycetidae</taxon>
        <taxon>Pleosporales</taxon>
        <taxon>Pleosporineae</taxon>
        <taxon>Phaeosphaeriaceae</taxon>
        <taxon>Parastagonospora</taxon>
    </lineage>
</organism>
<proteinExistence type="predicted"/>
<dbReference type="EMBL" id="CP069031">
    <property type="protein sequence ID" value="QRC99080.1"/>
    <property type="molecule type" value="Genomic_DNA"/>
</dbReference>
<dbReference type="AlphaFoldDB" id="A0A7U2F9N9"/>
<dbReference type="VEuPathDB" id="FungiDB:JI435_064250"/>
<feature type="transmembrane region" description="Helical" evidence="2">
    <location>
        <begin position="59"/>
        <end position="78"/>
    </location>
</feature>
<evidence type="ECO:0000313" key="3">
    <source>
        <dbReference type="EMBL" id="QRC99080.1"/>
    </source>
</evidence>
<keyword evidence="2" id="KW-0472">Membrane</keyword>
<feature type="transmembrane region" description="Helical" evidence="2">
    <location>
        <begin position="84"/>
        <end position="107"/>
    </location>
</feature>
<dbReference type="OrthoDB" id="3679618at2759"/>
<feature type="compositionally biased region" description="Low complexity" evidence="1">
    <location>
        <begin position="11"/>
        <end position="26"/>
    </location>
</feature>